<dbReference type="FunFam" id="3.60.20.30:FF:000001">
    <property type="entry name" value="Isoaspartyl peptidase/L-asparaginase"/>
    <property type="match status" value="1"/>
</dbReference>
<keyword evidence="1" id="KW-0645">Protease</keyword>
<feature type="active site" description="Nucleophile" evidence="5">
    <location>
        <position position="206"/>
    </location>
</feature>
<dbReference type="GO" id="GO:0016811">
    <property type="term" value="F:hydrolase activity, acting on carbon-nitrogen (but not peptide) bonds, in linear amides"/>
    <property type="evidence" value="ECO:0007669"/>
    <property type="project" value="UniProtKB-ARBA"/>
</dbReference>
<feature type="site" description="Cleavage; by autolysis" evidence="7">
    <location>
        <begin position="205"/>
        <end position="206"/>
    </location>
</feature>
<dbReference type="EMBL" id="VORB01000013">
    <property type="protein sequence ID" value="TXC75598.1"/>
    <property type="molecule type" value="Genomic_DNA"/>
</dbReference>
<dbReference type="GO" id="GO:0008233">
    <property type="term" value="F:peptidase activity"/>
    <property type="evidence" value="ECO:0007669"/>
    <property type="project" value="UniProtKB-KW"/>
</dbReference>
<evidence type="ECO:0000256" key="3">
    <source>
        <dbReference type="ARBA" id="ARBA00022813"/>
    </source>
</evidence>
<dbReference type="InterPro" id="IPR000246">
    <property type="entry name" value="Peptidase_T2"/>
</dbReference>
<dbReference type="PANTHER" id="PTHR10188:SF6">
    <property type="entry name" value="N(4)-(BETA-N-ACETYLGLUCOSAMINYL)-L-ASPARAGINASE"/>
    <property type="match status" value="1"/>
</dbReference>
<dbReference type="InterPro" id="IPR029055">
    <property type="entry name" value="Ntn_hydrolases_N"/>
</dbReference>
<dbReference type="Pfam" id="PF01112">
    <property type="entry name" value="Asparaginase_2"/>
    <property type="match status" value="1"/>
</dbReference>
<organism evidence="8 9">
    <name type="scientific">Luteibaculum oceani</name>
    <dbReference type="NCBI Taxonomy" id="1294296"/>
    <lineage>
        <taxon>Bacteria</taxon>
        <taxon>Pseudomonadati</taxon>
        <taxon>Bacteroidota</taxon>
        <taxon>Flavobacteriia</taxon>
        <taxon>Flavobacteriales</taxon>
        <taxon>Luteibaculaceae</taxon>
        <taxon>Luteibaculum</taxon>
    </lineage>
</organism>
<protein>
    <recommendedName>
        <fullName evidence="4">Isoaspartyl peptidase</fullName>
    </recommendedName>
</protein>
<dbReference type="Gene3D" id="3.60.20.30">
    <property type="entry name" value="(Glycosyl)asparaginase"/>
    <property type="match status" value="1"/>
</dbReference>
<evidence type="ECO:0000256" key="1">
    <source>
        <dbReference type="ARBA" id="ARBA00022670"/>
    </source>
</evidence>
<evidence type="ECO:0000313" key="9">
    <source>
        <dbReference type="Proteomes" id="UP000321168"/>
    </source>
</evidence>
<sequence length="340" mass="36232">MQLKSILTIIQVVFLLLPVIGQNQNFGIAIHGGAGYITPENISEEKAEEYKAKLREALNAGYEILDQGGSSLDAVTAAITILEDSPLFNAGKGAVFTHEEKNELDASIMNGADKNAGAVAGVTTIRNPILAARAVMEKSNHVMLSGPGAELFAKEQGLTIVSPNYFKVDARLDYLRKVKAEENKRNLKKKSGMLKETAFPDKKFGTVGAVALDKAGNLAAGTSTGGMTNKRYGRIGDAPIIAAGTYADNNTCAVSCTGHGEYFIRNVVAYDVAAKMKYQGIPVDEAASSTIKETEELGGKGGLIAIDKNGKVSAPFSTPGMHRAWKTNKSEEKISLFKDE</sequence>
<comment type="caution">
    <text evidence="8">The sequence shown here is derived from an EMBL/GenBank/DDBJ whole genome shotgun (WGS) entry which is preliminary data.</text>
</comment>
<dbReference type="PANTHER" id="PTHR10188">
    <property type="entry name" value="L-ASPARAGINASE"/>
    <property type="match status" value="1"/>
</dbReference>
<keyword evidence="9" id="KW-1185">Reference proteome</keyword>
<evidence type="ECO:0000256" key="2">
    <source>
        <dbReference type="ARBA" id="ARBA00022801"/>
    </source>
</evidence>
<evidence type="ECO:0000256" key="7">
    <source>
        <dbReference type="PIRSR" id="PIRSR600246-3"/>
    </source>
</evidence>
<feature type="binding site" evidence="6">
    <location>
        <begin position="257"/>
        <end position="260"/>
    </location>
    <ligand>
        <name>substrate</name>
    </ligand>
</feature>
<dbReference type="Proteomes" id="UP000321168">
    <property type="component" value="Unassembled WGS sequence"/>
</dbReference>
<evidence type="ECO:0000256" key="4">
    <source>
        <dbReference type="ARBA" id="ARBA00069124"/>
    </source>
</evidence>
<evidence type="ECO:0000313" key="8">
    <source>
        <dbReference type="EMBL" id="TXC75598.1"/>
    </source>
</evidence>
<reference evidence="8 9" key="1">
    <citation type="submission" date="2019-08" db="EMBL/GenBank/DDBJ databases">
        <title>Genome of Luteibaculum oceani JCM 18817.</title>
        <authorList>
            <person name="Bowman J.P."/>
        </authorList>
    </citation>
    <scope>NUCLEOTIDE SEQUENCE [LARGE SCALE GENOMIC DNA]</scope>
    <source>
        <strain evidence="8 9">JCM 18817</strain>
    </source>
</reference>
<keyword evidence="2" id="KW-0378">Hydrolase</keyword>
<gene>
    <name evidence="8" type="ORF">FRX97_11830</name>
</gene>
<name>A0A5C6UX76_9FLAO</name>
<dbReference type="SUPFAM" id="SSF56235">
    <property type="entry name" value="N-terminal nucleophile aminohydrolases (Ntn hydrolases)"/>
    <property type="match status" value="1"/>
</dbReference>
<dbReference type="CDD" id="cd04701">
    <property type="entry name" value="Asparaginase_2"/>
    <property type="match status" value="1"/>
</dbReference>
<dbReference type="GO" id="GO:0006508">
    <property type="term" value="P:proteolysis"/>
    <property type="evidence" value="ECO:0007669"/>
    <property type="project" value="UniProtKB-KW"/>
</dbReference>
<feature type="binding site" evidence="6">
    <location>
        <begin position="234"/>
        <end position="237"/>
    </location>
    <ligand>
        <name>substrate</name>
    </ligand>
</feature>
<keyword evidence="3" id="KW-0068">Autocatalytic cleavage</keyword>
<dbReference type="AlphaFoldDB" id="A0A5C6UX76"/>
<accession>A0A5C6UX76</accession>
<proteinExistence type="predicted"/>
<dbReference type="OrthoDB" id="9780217at2"/>
<dbReference type="RefSeq" id="WP_147015435.1">
    <property type="nucleotide sequence ID" value="NZ_VORB01000013.1"/>
</dbReference>
<evidence type="ECO:0000256" key="5">
    <source>
        <dbReference type="PIRSR" id="PIRSR600246-1"/>
    </source>
</evidence>
<evidence type="ECO:0000256" key="6">
    <source>
        <dbReference type="PIRSR" id="PIRSR600246-2"/>
    </source>
</evidence>